<gene>
    <name evidence="1" type="ORF">HDC18283</name>
</gene>
<accession>Q6IIH4</accession>
<evidence type="ECO:0000313" key="1">
    <source>
        <dbReference type="EMBL" id="DAA03292.1"/>
    </source>
</evidence>
<dbReference type="EMBL" id="BK003092">
    <property type="protein sequence ID" value="DAA03292.1"/>
    <property type="molecule type" value="Genomic_DNA"/>
</dbReference>
<name>Q6IIH4_DROME</name>
<sequence>MPNAPFSWEVTTFPVSISRRVPSGLHFSSRNVRSAQATPPPISLGSITIFIHGQVTPFLARSQCATCRSCCLSALHPNLSISPCLFVVLAIGIESAAVAKCQNTEKYTQHVAK</sequence>
<protein>
    <submittedName>
        <fullName evidence="1">HDC18283</fullName>
    </submittedName>
</protein>
<proteinExistence type="predicted"/>
<dbReference type="AlphaFoldDB" id="Q6IIH4"/>
<reference evidence="1" key="1">
    <citation type="journal article" date="2003" name="Genome Biol.">
        <title>An integrated gene annotation and transcriptional profiling approach towards the full gene content of the Drosophila genome.</title>
        <authorList>
            <person name="Hild M."/>
            <person name="Beckmann B."/>
            <person name="Haas S.A."/>
            <person name="Koch B."/>
            <person name="Solovyev V."/>
            <person name="Busold C."/>
            <person name="Fellenberg K."/>
            <person name="Boutros M."/>
            <person name="Vingron M."/>
            <person name="Sauer F."/>
            <person name="Hoheisel J.D."/>
            <person name="Paro R."/>
        </authorList>
    </citation>
    <scope>NUCLEOTIDE SEQUENCE</scope>
</reference>
<organism evidence="1">
    <name type="scientific">Drosophila melanogaster</name>
    <name type="common">Fruit fly</name>
    <dbReference type="NCBI Taxonomy" id="7227"/>
    <lineage>
        <taxon>Eukaryota</taxon>
        <taxon>Metazoa</taxon>
        <taxon>Ecdysozoa</taxon>
        <taxon>Arthropoda</taxon>
        <taxon>Hexapoda</taxon>
        <taxon>Insecta</taxon>
        <taxon>Pterygota</taxon>
        <taxon>Neoptera</taxon>
        <taxon>Endopterygota</taxon>
        <taxon>Diptera</taxon>
        <taxon>Brachycera</taxon>
        <taxon>Muscomorpha</taxon>
        <taxon>Ephydroidea</taxon>
        <taxon>Drosophilidae</taxon>
        <taxon>Drosophila</taxon>
        <taxon>Sophophora</taxon>
    </lineage>
</organism>